<feature type="region of interest" description="Disordered" evidence="5">
    <location>
        <begin position="476"/>
        <end position="610"/>
    </location>
</feature>
<evidence type="ECO:0000256" key="2">
    <source>
        <dbReference type="ARBA" id="ARBA00022692"/>
    </source>
</evidence>
<keyword evidence="3 6" id="KW-1133">Transmembrane helix</keyword>
<dbReference type="PROSITE" id="PS50850">
    <property type="entry name" value="MFS"/>
    <property type="match status" value="1"/>
</dbReference>
<dbReference type="PANTHER" id="PTHR42718:SF49">
    <property type="entry name" value="EXPORT PROTEIN"/>
    <property type="match status" value="1"/>
</dbReference>
<feature type="transmembrane region" description="Helical" evidence="6">
    <location>
        <begin position="99"/>
        <end position="120"/>
    </location>
</feature>
<feature type="transmembrane region" description="Helical" evidence="6">
    <location>
        <begin position="39"/>
        <end position="62"/>
    </location>
</feature>
<keyword evidence="2 6" id="KW-0812">Transmembrane</keyword>
<dbReference type="PANTHER" id="PTHR42718">
    <property type="entry name" value="MAJOR FACILITATOR SUPERFAMILY MULTIDRUG TRANSPORTER MFSC"/>
    <property type="match status" value="1"/>
</dbReference>
<dbReference type="Gene3D" id="1.20.1720.10">
    <property type="entry name" value="Multidrug resistance protein D"/>
    <property type="match status" value="1"/>
</dbReference>
<dbReference type="Pfam" id="PF07690">
    <property type="entry name" value="MFS_1"/>
    <property type="match status" value="1"/>
</dbReference>
<feature type="domain" description="Major facilitator superfamily (MFS) profile" evidence="7">
    <location>
        <begin position="8"/>
        <end position="475"/>
    </location>
</feature>
<feature type="transmembrane region" description="Helical" evidence="6">
    <location>
        <begin position="322"/>
        <end position="342"/>
    </location>
</feature>
<feature type="transmembrane region" description="Helical" evidence="6">
    <location>
        <begin position="194"/>
        <end position="211"/>
    </location>
</feature>
<evidence type="ECO:0000256" key="4">
    <source>
        <dbReference type="ARBA" id="ARBA00023136"/>
    </source>
</evidence>
<dbReference type="SUPFAM" id="SSF103473">
    <property type="entry name" value="MFS general substrate transporter"/>
    <property type="match status" value="1"/>
</dbReference>
<feature type="transmembrane region" description="Helical" evidence="6">
    <location>
        <begin position="132"/>
        <end position="156"/>
    </location>
</feature>
<feature type="transmembrane region" description="Helical" evidence="6">
    <location>
        <begin position="74"/>
        <end position="93"/>
    </location>
</feature>
<dbReference type="AlphaFoldDB" id="A0A1M4DVL5"/>
<dbReference type="InterPro" id="IPR011701">
    <property type="entry name" value="MFS"/>
</dbReference>
<feature type="transmembrane region" description="Helical" evidence="6">
    <location>
        <begin position="293"/>
        <end position="310"/>
    </location>
</feature>
<dbReference type="RefSeq" id="WP_311132150.1">
    <property type="nucleotide sequence ID" value="NZ_LT559118.1"/>
</dbReference>
<evidence type="ECO:0000313" key="8">
    <source>
        <dbReference type="EMBL" id="SBO90629.1"/>
    </source>
</evidence>
<evidence type="ECO:0000259" key="7">
    <source>
        <dbReference type="PROSITE" id="PS50850"/>
    </source>
</evidence>
<evidence type="ECO:0000256" key="5">
    <source>
        <dbReference type="SAM" id="MobiDB-lite"/>
    </source>
</evidence>
<dbReference type="EMBL" id="LT559118">
    <property type="protein sequence ID" value="SBO90629.1"/>
    <property type="molecule type" value="Genomic_DNA"/>
</dbReference>
<dbReference type="InterPro" id="IPR036259">
    <property type="entry name" value="MFS_trans_sf"/>
</dbReference>
<dbReference type="GO" id="GO:0005886">
    <property type="term" value="C:plasma membrane"/>
    <property type="evidence" value="ECO:0007669"/>
    <property type="project" value="UniProtKB-SubCell"/>
</dbReference>
<sequence length="610" mass="61171">MTGRHAGTLAAVLLGFLTLPMLMSGTTVALPLIGADLGASGAALQWVVVGYFLAAAAMMLVAGSLGDLYGRRRVFAAGALLYTAGALAGALAGDIATLNVARILSGVGAAGVMTGGGAVLGGAFTGRARTRAYAAMGTTAGVGMAVGPSLAGWLVGALGWRAAFAVFAGAGLLMLAGAAAMADSRAQERPRIDVAGALALIGALGLTMFGVNQAAAAGWASALALVPLAGGPAMLVVFVLVERRARHPVLDLGLLRDRRFVAWTLAGLVLAAGPAGVTAYLPTYLQGAAGVPVQAAGLIMLGLTAPVLLLPQVGGLLINRGVPARALVTVSLLLIAAGNAWLTTLRPDLGAAGLLGPLATLGTGMGLMIGITDAQAVNQVPQDRIGMATGLLNTVRAGGGTLATTLFGTALATGLHARAGDPDRAARILAGSLAGAGRAVEASWLTGAWQVALWGASAVCAVAAPVVWALLAPPRPGRPAAPGGPPRRRSPPRRPGPGRRRCRSPTRPTIDRADRAGQRRDPGDRQRTRRRQVDGRGDDGQLGGVHGAQLRPCLRPAESDHAGTGGRATHDRSLRPPGQRSSGAARNSGGGYLRPASVGSATPVNAGDVR</sequence>
<evidence type="ECO:0000256" key="1">
    <source>
        <dbReference type="ARBA" id="ARBA00004651"/>
    </source>
</evidence>
<proteinExistence type="predicted"/>
<comment type="subcellular location">
    <subcellularLocation>
        <location evidence="1">Cell membrane</location>
        <topology evidence="1">Multi-pass membrane protein</topology>
    </subcellularLocation>
</comment>
<feature type="transmembrane region" description="Helical" evidence="6">
    <location>
        <begin position="162"/>
        <end position="182"/>
    </location>
</feature>
<dbReference type="GO" id="GO:0022857">
    <property type="term" value="F:transmembrane transporter activity"/>
    <property type="evidence" value="ECO:0007669"/>
    <property type="project" value="InterPro"/>
</dbReference>
<feature type="compositionally biased region" description="Pro residues" evidence="5">
    <location>
        <begin position="476"/>
        <end position="485"/>
    </location>
</feature>
<feature type="transmembrane region" description="Helical" evidence="6">
    <location>
        <begin position="260"/>
        <end position="281"/>
    </location>
</feature>
<feature type="transmembrane region" description="Helical" evidence="6">
    <location>
        <begin position="217"/>
        <end position="240"/>
    </location>
</feature>
<feature type="transmembrane region" description="Helical" evidence="6">
    <location>
        <begin position="451"/>
        <end position="471"/>
    </location>
</feature>
<keyword evidence="4 6" id="KW-0472">Membrane</keyword>
<evidence type="ECO:0000256" key="3">
    <source>
        <dbReference type="ARBA" id="ARBA00022989"/>
    </source>
</evidence>
<dbReference type="CDD" id="cd17321">
    <property type="entry name" value="MFS_MMR_MDR_like"/>
    <property type="match status" value="1"/>
</dbReference>
<dbReference type="InterPro" id="IPR020846">
    <property type="entry name" value="MFS_dom"/>
</dbReference>
<feature type="compositionally biased region" description="Basic and acidic residues" evidence="5">
    <location>
        <begin position="509"/>
        <end position="539"/>
    </location>
</feature>
<protein>
    <submittedName>
        <fullName evidence="8">Major facilitator superfamily MFS_1</fullName>
    </submittedName>
</protein>
<feature type="compositionally biased region" description="Basic residues" evidence="5">
    <location>
        <begin position="486"/>
        <end position="504"/>
    </location>
</feature>
<feature type="compositionally biased region" description="Low complexity" evidence="5">
    <location>
        <begin position="578"/>
        <end position="587"/>
    </location>
</feature>
<name>A0A1M4DVL5_9ACTN</name>
<evidence type="ECO:0000256" key="6">
    <source>
        <dbReference type="SAM" id="Phobius"/>
    </source>
</evidence>
<gene>
    <name evidence="8" type="ORF">BN4615_P143</name>
</gene>
<organism evidence="8">
    <name type="scientific">Nonomuraea gerenzanensis</name>
    <dbReference type="NCBI Taxonomy" id="93944"/>
    <lineage>
        <taxon>Bacteria</taxon>
        <taxon>Bacillati</taxon>
        <taxon>Actinomycetota</taxon>
        <taxon>Actinomycetes</taxon>
        <taxon>Streptosporangiales</taxon>
        <taxon>Streptosporangiaceae</taxon>
        <taxon>Nonomuraea</taxon>
    </lineage>
</organism>
<accession>A0A1M4DVL5</accession>
<reference evidence="8" key="1">
    <citation type="submission" date="2016-04" db="EMBL/GenBank/DDBJ databases">
        <authorList>
            <person name="Evans L.H."/>
            <person name="Alamgir A."/>
            <person name="Owens N."/>
            <person name="Weber N.D."/>
            <person name="Virtaneva K."/>
            <person name="Barbian K."/>
            <person name="Babar A."/>
            <person name="Rosenke K."/>
        </authorList>
    </citation>
    <scope>NUCLEOTIDE SEQUENCE</scope>
    <source>
        <strain evidence="8">Nono1</strain>
    </source>
</reference>
<dbReference type="Gene3D" id="1.20.1250.20">
    <property type="entry name" value="MFS general substrate transporter like domains"/>
    <property type="match status" value="1"/>
</dbReference>